<comment type="catalytic activity">
    <reaction evidence="5">
        <text>NAD(+) + NADPH + H(+)(in) = NADH + NADP(+) + H(+)(out)</text>
        <dbReference type="Rhea" id="RHEA:47992"/>
        <dbReference type="ChEBI" id="CHEBI:15378"/>
        <dbReference type="ChEBI" id="CHEBI:57540"/>
        <dbReference type="ChEBI" id="CHEBI:57783"/>
        <dbReference type="ChEBI" id="CHEBI:57945"/>
        <dbReference type="ChEBI" id="CHEBI:58349"/>
        <dbReference type="EC" id="7.1.1.1"/>
    </reaction>
</comment>
<feature type="region of interest" description="Disordered" evidence="7">
    <location>
        <begin position="1731"/>
        <end position="1796"/>
    </location>
</feature>
<dbReference type="InterPro" id="IPR036691">
    <property type="entry name" value="Endo/exonu/phosph_ase_sf"/>
</dbReference>
<dbReference type="SUPFAM" id="SSF56219">
    <property type="entry name" value="DNase I-like"/>
    <property type="match status" value="1"/>
</dbReference>
<evidence type="ECO:0000256" key="8">
    <source>
        <dbReference type="SAM" id="Phobius"/>
    </source>
</evidence>
<feature type="region of interest" description="Disordered" evidence="7">
    <location>
        <begin position="378"/>
        <end position="450"/>
    </location>
</feature>
<feature type="compositionally biased region" description="Basic and acidic residues" evidence="7">
    <location>
        <begin position="1409"/>
        <end position="1419"/>
    </location>
</feature>
<sequence>MASDLPTDAQLAAITTIAQAIAWVGLDAAAWAAVDVALGNVPSLRILGNIPADALRLAVHAARVAVPESGTPGGPDHVPATQRGLTVVESTQVGLLWRVARRKAEKADAELFLTTPTPALTTGPGGVGTGAGTGQPAPAAAATGPGNDPAKRKIKVSSVLDQADEAEVPELNRAEIDGYFKVLEKNKGGPVRPETEPSPEQVSALKVRLVDLDMSPYADFALFVGFQHRFAKSLKFKNHLLQPDGSFRTVEVPGPPNYDAWLASWSVFENALLMFEVKDSAGDRIPMVTQSALDLYRDRFRDLVVRYPHVWHLLVVAEDRCRAEHFPRLRRKLTEDHDHGLEPRFQPGRPWERVFRVAAHDKEYWDEHVRDPAIRFMASGKVRAPPGGTGSGTDLTESQEGNRQRPPRKRKYKEKLDKQGETSGVPPPPTPRRKGGKGKGGKGLKRDAKGRFLTDQMGRNICFGYGEGVCTAETCGELTGPGGGKGPAFWELFAGKGGVTEAVRKALSGTGHQVWDPLDKHGARESWDLTKDDVFVETLEKIRRHRPMWIHMARLCRTFTRARDGRRDGGPGRLRSNAKPEGWGPEAEEGNLLALRAEAFAEEQEKGGRLFTIEHPLRSYMWDLKPFKKRRKEGRGTLVALDQCAFGASHQKPTGLLTNGECFHALAKRCREAPKHTHVPLKGKVWDETSGSEVWRTSLAAAYPEGMCRAMAEAFSRHLFADRPTSDKTAEAGRMSLPTGFKKLSWNKLEVREQENERCVGGMRGPAESVRKIPGWAKVGNLLRPSLCEAVEESKDLQRAFEEYSAEMDGKQWAERFGPVLAEVGAKVAAKMADALGASGLENVVGPTGWRHGLLGKMVEVAGDPEVDVPNWLGGETPLGVSKEVPGRGIFPKAGPTEAQLASYEFLAGRTAWDVDSNYTSYVEHSEESRKELLRLVEEGHLEKIGTWEQVVARWPGAIGTKIATLVKAKPDGTLKVRFVVDMRRTSSLCGPVQAREKRLNYSRWTLRTPSSTSGSPRKKRGFAVVKDSEGTYYAYRGVPFGLGTAPLTWGRTSALLTRAAQAVHHGDKHRAETYVDDPLLAVRGSKQERARRLLITLVFWSALGARLALHKLHRGTTVPWIGAELQVTRGGVRVQLDKARTESLLAKVEEALRGRGLVKGLRSLAGELSWVAGLVPQVRPWVTMLWAAVTAMLGPAPPGTRQRPQGTVFMPMVERPLLWIRSFLRGERGGISRHHTLRPIKQVQFFVRTDASTTGFGGILLSQEGVPLRYWHAELPPDVLATLGLPAGEPGHMTAYELLALFFSLVIWRRWLGNKAVAATAQLDNSSALKITAKLTSKEAICNRIAAEIALQVAWAQLHTFEHYRNTLNVEADALSRVGEGKDVPKRLRRVPRDSFPVEPLQSIAMKDWPRTEGLKKEKKERRKRQKEAGGQALGPEVDRCTLAAASLDSVTQADLLLAAWLEALALTYGLWVCGARGCSGEEEASPRRRQKKPKEKGAEDTDRVQGEAAAAEAPARAVGSEDSSHVSGRAPSVFEAGSQPDPVPESGPSAGLCHPPFGGEGSKDLGPGGGGQGGGAGKPPPKGAPEKDYSYEYDEEDEEEEETSDDDPVELPSLTSLPACCSCPRQGAAVFHKKPRPAEDGVITRPDSAGNLLGVCLNPQGWGTLRFNQDGTMRRLCGHIVCPRCVVSTARGNTCRCCAARAKTPSGAGQLPVSPPVHVRDRVPAEAVGPVGASKAGGAPHLVSPSVAVPKTPPKAPPATAGRLPPAEGTPVKEPEPTTEPRLAPTPRPLETPRGLLSSLLDLRNGSAALGRHKKHYEVHPSLAWAARLAKRQCDKGAGPRRGRQPVVFPPPRLSVPLAPWERLLVTGVWHLLQTDELASLRVGDVVFVTVEGRPTAALRVAKSKTDQAGHGTVVARACAALPGLLLEGAVGGQGGPTGQGTLGRKAGGLEAAHQMAKATAGRASAAAVEVDMVPPPQNRQAVAFGAEEMLVQHGITGILHKPSAVSGPAHTWSTRCGWKWAETGLAGKYEGKKEEKKEVKRRMVGVFGAMSAAMVSLSSGSFFIASILLAIGGSAGLVLGVRVSPIALPQTVAAFHSLVGLAAMCTSIGSFVENPEAGASMENVAAVLGDFIGGVTLTGSLIAFGKLNGNLASKPLDLPGKNYLNLGGLFFFLYLIYDFLGSSGHYGIFLLWVVAALACLMGVHLVGSVGGGDMPVCITVLNSYSGWALVAEGFLLKSPVLTIVGSLIGFSGAILTKIMCDAMNRDIMNVLFGGYNSSPAASGAGDTGPKEHVETATSLAFFEIRFWGRLHRSFGLRHSSRCLLLPRELRRLLLTMDVPIDVDEEGDDELGGPSPTEIAEDDEEPEGPPGEVLVGVEEVKQLENAQGAKKKKKRERQLEQVKPEGGDEDSPSKKPSHGHDAPLTGRELRDLLQMHMYEMRAAWGEERARVDKLEANQATIEGNVVKIDKDNRELKKDIDNVKEDMLNIKGRTSAAELKIQEQAVVQHNQQAKIEEVIQDLAKLKTESSGARHISPQASASKDDPWAAYIAKRNAEQTMMGQPPQRRGPGGRGDDSELTDEEKRALILGGWPQDTKKAVIENDSRELLQHPSLQGFLDVSQATVYGPRRSVGSLKFEYRDQEDLRAVRERMWGVIKALREKGEVVPSARGQQGVKPAWAAFVKTQEARKRSSLVSQVRRVTIQLAIDTVNEQGGPRHPTAALQESFDCDWNNGTIWLGPRKLSSSTHRQPHNPGVIIMPGGWVDIPAICVVLQESDFISVQEIARDECGWQEHNGEQFHWLMHRHRDQYRGVAIGIAQDLLDCVIEKVATDRGMWALVRVKGYGRLVMGSLHCHTGVTQRVFADSVQRFFKAFKNKWRAYPILLGVDVNEKPTWSQVEGDEFTVINANVNMEAFLEEAMHLGLKTIAPMDSQLVTPSHYPRDSTRGGRQIDMLLVKAVQTTRVTLRPELRHCVGTDHAELHVDLLRSANRFQPWGADTRSRRLSALIPEQQMLIDDGDLRELAKRCTCPRTSLVFKDNDETKNLIAAARGTNDPKLWKQVHRERRRARKEWLRERNEAIVQGDWRAFRSYKRDRGRAKGWWGRMLVDKSAEQLTKDVSDHLQSKMRDPGRTDWGEVVENFVRMVPLQDSWDDFTKAEIFETLSHMRPHAAVGSDLVCVDLLKAVTLHAELGDQLVALVNQIVRENQQPADWNTSILALLAKCKQPSGPADLRPICIGSNFCKLTNRLVMGRVFPILRRGSRVSACGKGRQVADLVGAMTRVRDMSHEWREPLLIAKLDVAGAFDRLSRSTVAELILQRTRDRGVGREVRYLLQQLEVNQLVGQVPGGGEINIEANIGIRQGAPDSAEMFGLVMGMLLDDMVLGKSWRQIGAAIQDLDIDLFYFQDDIFLFEVSAARLARKIAIIGSTLSQAGLKLAMQKTKVIATPDYHGVMKMEIESEQVKILKGESIRVLGVSFDFASPPTQQAEELLGRARAAYAEHRPLLVAQGSRLHKANIVSMLITSTWRWVAGAVHWSKESLMKANSLQNQILRTAFRLARRRDENWMDWNMRTLREATGLAERKDFSQDMKSKPLQCAAFVGGTSRGGSTSKLYRADEGIREAFIPPTWRDKLPWRLAVTGQDLLLIAQNGKNRLPSSLRCGTSSGQGEDSVQLQRELTDRGVVKLCAENPLLSPCSCTACTVAQAHSDEPRRLLLYSLRPRAVAMALWRGRLLLVFLVTLVGRSLPWRSSWDWLGRIFTTSTTSLTRSNVFVSTPSSLTCTTPAAVRDFQQWHGPLSDNMGEPKTLGTALSWSSSVAPWTSTSRPGDSSCLREHGDREWICYAFAGQDRECSTTSTTPSSLPWAWTSTTSPTTTTSWWSTVRTSSTTSTSLVWHEGVEGYTWETTWNPPSEQWPQWDDVPSTQEESPPVSLNPNNTSHDLLELGPHPSPDAIPLPALSGVIAVHTESVGMDTSDNEMETTANHTATPSATTWGSSSSSCNPVELEEDNDKTMASSSTSSSSGLETNNGWIKRHGTWRQGIDRWHNHNGTLRPPRKIPSQEGEYHSWNTWPATWDDAPAQPSASSAHEGDDQGGELPSSSTDEMVVVNTLQVPASGPATAATNEIMSPPSATDMNAPMVVGSTVSYYATGFQASAPSESESPNMLNIYNPNNEWGDDSSSSTSACLDNAVNSDSSTTAGDDEKEVGFWRHGQWIARPRNAMEQRQHQGGQGIRRQLRRETRVKEWQEGKWVPSWLQRYREDKQRRNALQQMVQPIQEETGDDAENPSASDNLATPVTNNQAVAAHEEQPTNMEPGSV</sequence>
<feature type="transmembrane region" description="Helical" evidence="8">
    <location>
        <begin position="2094"/>
        <end position="2115"/>
    </location>
</feature>
<feature type="compositionally biased region" description="Polar residues" evidence="7">
    <location>
        <begin position="3921"/>
        <end position="3939"/>
    </location>
</feature>
<dbReference type="OrthoDB" id="445734at2759"/>
<keyword evidence="3" id="KW-1278">Translocase</keyword>
<feature type="region of interest" description="Disordered" evidence="7">
    <location>
        <begin position="116"/>
        <end position="151"/>
    </location>
</feature>
<feature type="region of interest" description="Disordered" evidence="7">
    <location>
        <begin position="3972"/>
        <end position="4029"/>
    </location>
</feature>
<feature type="region of interest" description="Disordered" evidence="7">
    <location>
        <begin position="3906"/>
        <end position="3952"/>
    </location>
</feature>
<feature type="transmembrane region" description="Helical" evidence="8">
    <location>
        <begin position="2046"/>
        <end position="2074"/>
    </location>
</feature>
<evidence type="ECO:0000259" key="9">
    <source>
        <dbReference type="PROSITE" id="PS50878"/>
    </source>
</evidence>
<feature type="compositionally biased region" description="Low complexity" evidence="7">
    <location>
        <begin position="3985"/>
        <end position="3999"/>
    </location>
</feature>
<evidence type="ECO:0000256" key="2">
    <source>
        <dbReference type="ARBA" id="ARBA00022857"/>
    </source>
</evidence>
<accession>A0A1Q9EXB6</accession>
<keyword evidence="8" id="KW-0812">Transmembrane</keyword>
<feature type="region of interest" description="Disordered" evidence="7">
    <location>
        <begin position="4265"/>
        <end position="4317"/>
    </location>
</feature>
<evidence type="ECO:0000256" key="6">
    <source>
        <dbReference type="SAM" id="Coils"/>
    </source>
</evidence>
<feature type="region of interest" description="Disordered" evidence="7">
    <location>
        <begin position="2556"/>
        <end position="2582"/>
    </location>
</feature>
<dbReference type="GO" id="GO:0006740">
    <property type="term" value="P:NADPH regeneration"/>
    <property type="evidence" value="ECO:0007669"/>
    <property type="project" value="TreeGrafter"/>
</dbReference>
<feature type="compositionally biased region" description="Low complexity" evidence="7">
    <location>
        <begin position="1509"/>
        <end position="1519"/>
    </location>
</feature>
<evidence type="ECO:0000256" key="1">
    <source>
        <dbReference type="ARBA" id="ARBA00012943"/>
    </source>
</evidence>
<evidence type="ECO:0000256" key="4">
    <source>
        <dbReference type="ARBA" id="ARBA00023027"/>
    </source>
</evidence>
<dbReference type="Gene3D" id="3.60.10.10">
    <property type="entry name" value="Endonuclease/exonuclease/phosphatase"/>
    <property type="match status" value="1"/>
</dbReference>
<dbReference type="InterPro" id="IPR043502">
    <property type="entry name" value="DNA/RNA_pol_sf"/>
</dbReference>
<comment type="caution">
    <text evidence="10">The sequence shown here is derived from an EMBL/GenBank/DDBJ whole genome shotgun (WGS) entry which is preliminary data.</text>
</comment>
<feature type="compositionally biased region" description="Acidic residues" evidence="7">
    <location>
        <begin position="1593"/>
        <end position="1611"/>
    </location>
</feature>
<feature type="region of interest" description="Disordered" evidence="7">
    <location>
        <begin position="1480"/>
        <end position="1613"/>
    </location>
</feature>
<organism evidence="10 11">
    <name type="scientific">Symbiodinium microadriaticum</name>
    <name type="common">Dinoflagellate</name>
    <name type="synonym">Zooxanthella microadriatica</name>
    <dbReference type="NCBI Taxonomy" id="2951"/>
    <lineage>
        <taxon>Eukaryota</taxon>
        <taxon>Sar</taxon>
        <taxon>Alveolata</taxon>
        <taxon>Dinophyceae</taxon>
        <taxon>Suessiales</taxon>
        <taxon>Symbiodiniaceae</taxon>
        <taxon>Symbiodinium</taxon>
    </lineage>
</organism>
<evidence type="ECO:0000256" key="7">
    <source>
        <dbReference type="SAM" id="MobiDB-lite"/>
    </source>
</evidence>
<keyword evidence="11" id="KW-1185">Reference proteome</keyword>
<dbReference type="SUPFAM" id="SSF56672">
    <property type="entry name" value="DNA/RNA polymerases"/>
    <property type="match status" value="1"/>
</dbReference>
<evidence type="ECO:0000313" key="10">
    <source>
        <dbReference type="EMBL" id="OLQ12097.1"/>
    </source>
</evidence>
<protein>
    <recommendedName>
        <fullName evidence="1">proton-translocating NAD(P)(+) transhydrogenase</fullName>
        <ecNumber evidence="1">7.1.1.1</ecNumber>
    </recommendedName>
</protein>
<dbReference type="GO" id="GO:0008750">
    <property type="term" value="F:proton-translocating NAD(P)+ transhydrogenase activity"/>
    <property type="evidence" value="ECO:0007669"/>
    <property type="project" value="UniProtKB-EC"/>
</dbReference>
<keyword evidence="8" id="KW-0472">Membrane</keyword>
<dbReference type="PANTHER" id="PTHR10160">
    <property type="entry name" value="NAD(P) TRANSHYDROGENASE"/>
    <property type="match status" value="1"/>
</dbReference>
<dbReference type="PANTHER" id="PTHR10160:SF19">
    <property type="entry name" value="PROTON-TRANSLOCATING NAD(P)(+) TRANSHYDROGENASE"/>
    <property type="match status" value="1"/>
</dbReference>
<dbReference type="InterPro" id="IPR000477">
    <property type="entry name" value="RT_dom"/>
</dbReference>
<keyword evidence="6" id="KW-0175">Coiled coil</keyword>
<feature type="transmembrane region" description="Helical" evidence="8">
    <location>
        <begin position="2190"/>
        <end position="2209"/>
    </location>
</feature>
<feature type="region of interest" description="Disordered" evidence="7">
    <location>
        <begin position="2346"/>
        <end position="2374"/>
    </location>
</feature>
<dbReference type="Proteomes" id="UP000186817">
    <property type="component" value="Unassembled WGS sequence"/>
</dbReference>
<feature type="region of interest" description="Disordered" evidence="7">
    <location>
        <begin position="4042"/>
        <end position="4100"/>
    </location>
</feature>
<feature type="compositionally biased region" description="Low complexity" evidence="7">
    <location>
        <begin position="134"/>
        <end position="148"/>
    </location>
</feature>
<feature type="transmembrane region" description="Helical" evidence="8">
    <location>
        <begin position="2166"/>
        <end position="2183"/>
    </location>
</feature>
<evidence type="ECO:0000256" key="5">
    <source>
        <dbReference type="ARBA" id="ARBA00048202"/>
    </source>
</evidence>
<feature type="compositionally biased region" description="Low complexity" evidence="7">
    <location>
        <begin position="4077"/>
        <end position="4086"/>
    </location>
</feature>
<feature type="region of interest" description="Disordered" evidence="7">
    <location>
        <begin position="562"/>
        <end position="586"/>
    </location>
</feature>
<feature type="compositionally biased region" description="Basic and acidic residues" evidence="7">
    <location>
        <begin position="1497"/>
        <end position="1507"/>
    </location>
</feature>
<feature type="transmembrane region" description="Helical" evidence="8">
    <location>
        <begin position="2127"/>
        <end position="2146"/>
    </location>
</feature>
<feature type="region of interest" description="Disordered" evidence="7">
    <location>
        <begin position="4219"/>
        <end position="4240"/>
    </location>
</feature>
<evidence type="ECO:0000256" key="3">
    <source>
        <dbReference type="ARBA" id="ARBA00022967"/>
    </source>
</evidence>
<gene>
    <name evidence="10" type="primary">NNT</name>
    <name evidence="10" type="ORF">AK812_SmicGene3946</name>
</gene>
<dbReference type="EMBL" id="LSRX01000048">
    <property type="protein sequence ID" value="OLQ12097.1"/>
    <property type="molecule type" value="Genomic_DNA"/>
</dbReference>
<dbReference type="GO" id="GO:0050661">
    <property type="term" value="F:NADP binding"/>
    <property type="evidence" value="ECO:0007669"/>
    <property type="project" value="TreeGrafter"/>
</dbReference>
<feature type="region of interest" description="Disordered" evidence="7">
    <location>
        <begin position="1408"/>
        <end position="1434"/>
    </location>
</feature>
<feature type="compositionally biased region" description="Polar residues" evidence="7">
    <location>
        <begin position="392"/>
        <end position="401"/>
    </location>
</feature>
<name>A0A1Q9EXB6_SYMMI</name>
<feature type="region of interest" description="Disordered" evidence="7">
    <location>
        <begin position="4172"/>
        <end position="4204"/>
    </location>
</feature>
<reference evidence="10 11" key="1">
    <citation type="submission" date="2016-02" db="EMBL/GenBank/DDBJ databases">
        <title>Genome analysis of coral dinoflagellate symbionts highlights evolutionary adaptations to a symbiotic lifestyle.</title>
        <authorList>
            <person name="Aranda M."/>
            <person name="Li Y."/>
            <person name="Liew Y.J."/>
            <person name="Baumgarten S."/>
            <person name="Simakov O."/>
            <person name="Wilson M."/>
            <person name="Piel J."/>
            <person name="Ashoor H."/>
            <person name="Bougouffa S."/>
            <person name="Bajic V.B."/>
            <person name="Ryu T."/>
            <person name="Ravasi T."/>
            <person name="Bayer T."/>
            <person name="Micklem G."/>
            <person name="Kim H."/>
            <person name="Bhak J."/>
            <person name="Lajeunesse T.C."/>
            <person name="Voolstra C.R."/>
        </authorList>
    </citation>
    <scope>NUCLEOTIDE SEQUENCE [LARGE SCALE GENOMIC DNA]</scope>
    <source>
        <strain evidence="10 11">CCMP2467</strain>
    </source>
</reference>
<feature type="compositionally biased region" description="Basic residues" evidence="7">
    <location>
        <begin position="431"/>
        <end position="443"/>
    </location>
</feature>
<keyword evidence="8" id="KW-1133">Transmembrane helix</keyword>
<feature type="coiled-coil region" evidence="6">
    <location>
        <begin position="2467"/>
        <end position="2529"/>
    </location>
</feature>
<feature type="domain" description="Reverse transcriptase" evidence="9">
    <location>
        <begin position="3202"/>
        <end position="3478"/>
    </location>
</feature>
<dbReference type="PROSITE" id="PS50878">
    <property type="entry name" value="RT_POL"/>
    <property type="match status" value="1"/>
</dbReference>
<feature type="region of interest" description="Disordered" evidence="7">
    <location>
        <begin position="2386"/>
        <end position="2426"/>
    </location>
</feature>
<keyword evidence="4" id="KW-0520">NAD</keyword>
<dbReference type="GO" id="GO:0005886">
    <property type="term" value="C:plasma membrane"/>
    <property type="evidence" value="ECO:0007669"/>
    <property type="project" value="TreeGrafter"/>
</dbReference>
<keyword evidence="2" id="KW-0521">NADP</keyword>
<feature type="compositionally biased region" description="Gly residues" evidence="7">
    <location>
        <begin position="1568"/>
        <end position="1579"/>
    </location>
</feature>
<proteinExistence type="predicted"/>
<evidence type="ECO:0000313" key="11">
    <source>
        <dbReference type="Proteomes" id="UP000186817"/>
    </source>
</evidence>
<feature type="compositionally biased region" description="Gly residues" evidence="7">
    <location>
        <begin position="123"/>
        <end position="133"/>
    </location>
</feature>
<dbReference type="Pfam" id="PF00078">
    <property type="entry name" value="RVT_1"/>
    <property type="match status" value="1"/>
</dbReference>
<dbReference type="InterPro" id="IPR034300">
    <property type="entry name" value="PNTB-like"/>
</dbReference>
<feature type="compositionally biased region" description="Basic and acidic residues" evidence="7">
    <location>
        <begin position="2399"/>
        <end position="2408"/>
    </location>
</feature>
<dbReference type="Pfam" id="PF02233">
    <property type="entry name" value="PNTB"/>
    <property type="match status" value="1"/>
</dbReference>
<dbReference type="EC" id="7.1.1.1" evidence="1"/>
<feature type="compositionally biased region" description="Polar residues" evidence="7">
    <location>
        <begin position="4286"/>
        <end position="4301"/>
    </location>
</feature>
<feature type="compositionally biased region" description="Polar residues" evidence="7">
    <location>
        <begin position="4172"/>
        <end position="4198"/>
    </location>
</feature>
<feature type="transmembrane region" description="Helical" evidence="8">
    <location>
        <begin position="2237"/>
        <end position="2258"/>
    </location>
</feature>